<dbReference type="GO" id="GO:0042721">
    <property type="term" value="C:TIM22 mitochondrial import inner membrane insertion complex"/>
    <property type="evidence" value="ECO:0007669"/>
    <property type="project" value="InterPro"/>
</dbReference>
<dbReference type="PANTHER" id="PTHR14110">
    <property type="entry name" value="MITOCHONDRIAL IMPORT INNER MEMBRANE TRANSLOCASE SUBUNIT TIM22"/>
    <property type="match status" value="1"/>
</dbReference>
<keyword evidence="4 5" id="KW-0472">Membrane</keyword>
<name>A0AAV7ED14_ARIFI</name>
<keyword evidence="3 5" id="KW-1133">Transmembrane helix</keyword>
<dbReference type="PANTHER" id="PTHR14110:SF10">
    <property type="entry name" value="OS04G0376100 PROTEIN"/>
    <property type="match status" value="1"/>
</dbReference>
<evidence type="ECO:0000313" key="7">
    <source>
        <dbReference type="Proteomes" id="UP000825729"/>
    </source>
</evidence>
<evidence type="ECO:0000256" key="1">
    <source>
        <dbReference type="ARBA" id="ARBA00004141"/>
    </source>
</evidence>
<keyword evidence="2 5" id="KW-0812">Transmembrane</keyword>
<dbReference type="GO" id="GO:0045039">
    <property type="term" value="P:protein insertion into mitochondrial inner membrane"/>
    <property type="evidence" value="ECO:0007669"/>
    <property type="project" value="InterPro"/>
</dbReference>
<proteinExistence type="predicted"/>
<reference evidence="6 7" key="1">
    <citation type="submission" date="2021-07" db="EMBL/GenBank/DDBJ databases">
        <title>The Aristolochia fimbriata genome: insights into angiosperm evolution, floral development and chemical biosynthesis.</title>
        <authorList>
            <person name="Jiao Y."/>
        </authorList>
    </citation>
    <scope>NUCLEOTIDE SEQUENCE [LARGE SCALE GENOMIC DNA]</scope>
    <source>
        <strain evidence="6">IBCAS-2021</strain>
        <tissue evidence="6">Leaf</tissue>
    </source>
</reference>
<dbReference type="GO" id="GO:0030943">
    <property type="term" value="F:mitochondrion targeting sequence binding"/>
    <property type="evidence" value="ECO:0007669"/>
    <property type="project" value="TreeGrafter"/>
</dbReference>
<protein>
    <recommendedName>
        <fullName evidence="8">Mitochondrial inner membrane translocase subunit Tim17/Tim22/Tim23/peroxisomal protein PMP24</fullName>
    </recommendedName>
</protein>
<dbReference type="InterPro" id="IPR039175">
    <property type="entry name" value="TIM22"/>
</dbReference>
<dbReference type="GO" id="GO:0008320">
    <property type="term" value="F:protein transmembrane transporter activity"/>
    <property type="evidence" value="ECO:0007669"/>
    <property type="project" value="TreeGrafter"/>
</dbReference>
<comment type="caution">
    <text evidence="6">The sequence shown here is derived from an EMBL/GenBank/DDBJ whole genome shotgun (WGS) entry which is preliminary data.</text>
</comment>
<comment type="subcellular location">
    <subcellularLocation>
        <location evidence="1">Membrane</location>
        <topology evidence="1">Multi-pass membrane protein</topology>
    </subcellularLocation>
</comment>
<dbReference type="Pfam" id="PF02466">
    <property type="entry name" value="Tim17"/>
    <property type="match status" value="1"/>
</dbReference>
<keyword evidence="7" id="KW-1185">Reference proteome</keyword>
<evidence type="ECO:0000256" key="5">
    <source>
        <dbReference type="SAM" id="Phobius"/>
    </source>
</evidence>
<organism evidence="6 7">
    <name type="scientific">Aristolochia fimbriata</name>
    <name type="common">White veined hardy Dutchman's pipe vine</name>
    <dbReference type="NCBI Taxonomy" id="158543"/>
    <lineage>
        <taxon>Eukaryota</taxon>
        <taxon>Viridiplantae</taxon>
        <taxon>Streptophyta</taxon>
        <taxon>Embryophyta</taxon>
        <taxon>Tracheophyta</taxon>
        <taxon>Spermatophyta</taxon>
        <taxon>Magnoliopsida</taxon>
        <taxon>Magnoliidae</taxon>
        <taxon>Piperales</taxon>
        <taxon>Aristolochiaceae</taxon>
        <taxon>Aristolochia</taxon>
    </lineage>
</organism>
<accession>A0AAV7ED14</accession>
<sequence length="191" mass="20478">MAANSETTNHKPPSDGWKERIYVPTLLAGVVGGGIGLISKRRMQFGTANLSAAYASNFAIVTGCYCSARELVRETRASSPDDLMNSVLGGVLSGALLGRIQGGPLGAVRYSVIFAAVGTTLDYATLYLKPLLRHYGDYSSAEDSENRSKQGWKLPAWSPIQILDEEALAAKRAREQQLLAESVGKLGKEES</sequence>
<evidence type="ECO:0000313" key="6">
    <source>
        <dbReference type="EMBL" id="KAG9445736.1"/>
    </source>
</evidence>
<evidence type="ECO:0008006" key="8">
    <source>
        <dbReference type="Google" id="ProtNLM"/>
    </source>
</evidence>
<evidence type="ECO:0000256" key="2">
    <source>
        <dbReference type="ARBA" id="ARBA00022692"/>
    </source>
</evidence>
<feature type="transmembrane region" description="Helical" evidence="5">
    <location>
        <begin position="21"/>
        <end position="38"/>
    </location>
</feature>
<gene>
    <name evidence="6" type="ORF">H6P81_011864</name>
</gene>
<dbReference type="AlphaFoldDB" id="A0AAV7ED14"/>
<evidence type="ECO:0000256" key="3">
    <source>
        <dbReference type="ARBA" id="ARBA00022989"/>
    </source>
</evidence>
<dbReference type="EMBL" id="JAINDJ010000005">
    <property type="protein sequence ID" value="KAG9445736.1"/>
    <property type="molecule type" value="Genomic_DNA"/>
</dbReference>
<dbReference type="Proteomes" id="UP000825729">
    <property type="component" value="Unassembled WGS sequence"/>
</dbReference>
<evidence type="ECO:0000256" key="4">
    <source>
        <dbReference type="ARBA" id="ARBA00023136"/>
    </source>
</evidence>